<dbReference type="InterPro" id="IPR006467">
    <property type="entry name" value="MiaB-like_bact"/>
</dbReference>
<feature type="domain" description="MTTase N-terminal" evidence="10">
    <location>
        <begin position="1"/>
        <end position="113"/>
    </location>
</feature>
<keyword evidence="6" id="KW-0479">Metal-binding</keyword>
<dbReference type="FunFam" id="3.80.30.20:FF:000001">
    <property type="entry name" value="tRNA-2-methylthio-N(6)-dimethylallyladenosine synthase 2"/>
    <property type="match status" value="1"/>
</dbReference>
<organism evidence="12 13">
    <name type="scientific">Halochromatium glycolicum</name>
    <dbReference type="NCBI Taxonomy" id="85075"/>
    <lineage>
        <taxon>Bacteria</taxon>
        <taxon>Pseudomonadati</taxon>
        <taxon>Pseudomonadota</taxon>
        <taxon>Gammaproteobacteria</taxon>
        <taxon>Chromatiales</taxon>
        <taxon>Chromatiaceae</taxon>
        <taxon>Halochromatium</taxon>
    </lineage>
</organism>
<dbReference type="EMBL" id="NRSJ01000002">
    <property type="protein sequence ID" value="MBK1703285.1"/>
    <property type="molecule type" value="Genomic_DNA"/>
</dbReference>
<dbReference type="SUPFAM" id="SSF102114">
    <property type="entry name" value="Radical SAM enzymes"/>
    <property type="match status" value="1"/>
</dbReference>
<keyword evidence="7" id="KW-0408">Iron</keyword>
<keyword evidence="4" id="KW-0808">Transferase</keyword>
<evidence type="ECO:0000256" key="1">
    <source>
        <dbReference type="ARBA" id="ARBA00001966"/>
    </source>
</evidence>
<dbReference type="CDD" id="cd01335">
    <property type="entry name" value="Radical_SAM"/>
    <property type="match status" value="1"/>
</dbReference>
<dbReference type="PROSITE" id="PS51918">
    <property type="entry name" value="RADICAL_SAM"/>
    <property type="match status" value="1"/>
</dbReference>
<keyword evidence="13" id="KW-1185">Reference proteome</keyword>
<dbReference type="SMART" id="SM00729">
    <property type="entry name" value="Elp3"/>
    <property type="match status" value="1"/>
</dbReference>
<feature type="domain" description="Radical SAM core" evidence="11">
    <location>
        <begin position="131"/>
        <end position="358"/>
    </location>
</feature>
<keyword evidence="8" id="KW-0411">Iron-sulfur</keyword>
<dbReference type="InterPro" id="IPR006638">
    <property type="entry name" value="Elp3/MiaA/NifB-like_rSAM"/>
</dbReference>
<evidence type="ECO:0000256" key="2">
    <source>
        <dbReference type="ARBA" id="ARBA00022485"/>
    </source>
</evidence>
<sequence length="444" mass="48911">MRVKLSTLGCRLNEAELAGWSRELEARGCQIIEAEDAADLVVLNTCAVTAEAMRKSRKQLRRLQREHPRAQVVVSGCAVSFGADDQLGEHGIDLTVHNRDKDRLVALAREALALPWMPEGATEPGAAALFARGRQRAFVKVQDGCRYQCTFCITTRARGEERSRPIAEVCREVQRLVADGIQEVVLTGVHAAGYGRDSGSSLDELLAAVLAETDVARLRLGSVEPWDLSDRFWQLFEQPRLMPHLHLPLQSGADSVLKRMARRCKTRDFARLVETARSAVPGFNITTDIIVGFPGETEHEWAQTRDFVAQMGFGDLHIFSYSPRRGTLAATMPDQVPTAVKRERSRALHGLARRLKREHLAQQVGRIQPVLIEGFETAGDGLTQVGYTPSYLLVRVPTGGADLSNRILPVRIERVIDEAEHGPPEGNARPPGLLLGGMSDIGTE</sequence>
<reference evidence="12" key="1">
    <citation type="submission" date="2017-08" db="EMBL/GenBank/DDBJ databases">
        <authorList>
            <person name="Imhoff J.F."/>
            <person name="Rahn T."/>
            <person name="Kuenzel S."/>
            <person name="Neulinger S.C."/>
        </authorList>
    </citation>
    <scope>NUCLEOTIDE SEQUENCE</scope>
    <source>
        <strain evidence="12">DSM 11080</strain>
    </source>
</reference>
<dbReference type="PANTHER" id="PTHR11918:SF45">
    <property type="entry name" value="THREONYLCARBAMOYLADENOSINE TRNA METHYLTHIOTRANSFERASE"/>
    <property type="match status" value="1"/>
</dbReference>
<dbReference type="Proteomes" id="UP001296776">
    <property type="component" value="Unassembled WGS sequence"/>
</dbReference>
<keyword evidence="5" id="KW-0949">S-adenosyl-L-methionine</keyword>
<dbReference type="GO" id="GO:0046872">
    <property type="term" value="F:metal ion binding"/>
    <property type="evidence" value="ECO:0007669"/>
    <property type="project" value="UniProtKB-KW"/>
</dbReference>
<evidence type="ECO:0000256" key="5">
    <source>
        <dbReference type="ARBA" id="ARBA00022691"/>
    </source>
</evidence>
<dbReference type="InterPro" id="IPR058240">
    <property type="entry name" value="rSAM_sf"/>
</dbReference>
<keyword evidence="3" id="KW-0963">Cytoplasm</keyword>
<evidence type="ECO:0000313" key="12">
    <source>
        <dbReference type="EMBL" id="MBK1703285.1"/>
    </source>
</evidence>
<dbReference type="InterPro" id="IPR020612">
    <property type="entry name" value="Methylthiotransferase_CS"/>
</dbReference>
<dbReference type="GO" id="GO:0035598">
    <property type="term" value="F:tRNA (N(6)-L-threonylcarbamoyladenosine(37)-C(2))-methylthiotransferase activity"/>
    <property type="evidence" value="ECO:0007669"/>
    <property type="project" value="TreeGrafter"/>
</dbReference>
<protein>
    <submittedName>
        <fullName evidence="12">tRNA (N(6)-L-threonylcarbamoyladenosine(37)-C(2))-methylthiotransferase MtaB</fullName>
    </submittedName>
</protein>
<dbReference type="Pfam" id="PF04055">
    <property type="entry name" value="Radical_SAM"/>
    <property type="match status" value="1"/>
</dbReference>
<dbReference type="InterPro" id="IPR007197">
    <property type="entry name" value="rSAM"/>
</dbReference>
<evidence type="ECO:0000256" key="9">
    <source>
        <dbReference type="SAM" id="MobiDB-lite"/>
    </source>
</evidence>
<proteinExistence type="predicted"/>
<dbReference type="AlphaFoldDB" id="A0AAJ0U1S3"/>
<dbReference type="NCBIfam" id="TIGR01579">
    <property type="entry name" value="MiaB-like-C"/>
    <property type="match status" value="1"/>
</dbReference>
<dbReference type="GO" id="GO:0051539">
    <property type="term" value="F:4 iron, 4 sulfur cluster binding"/>
    <property type="evidence" value="ECO:0007669"/>
    <property type="project" value="UniProtKB-KW"/>
</dbReference>
<evidence type="ECO:0000259" key="10">
    <source>
        <dbReference type="PROSITE" id="PS51449"/>
    </source>
</evidence>
<dbReference type="SFLD" id="SFLDG01061">
    <property type="entry name" value="methylthiotransferase"/>
    <property type="match status" value="1"/>
</dbReference>
<dbReference type="Gene3D" id="3.40.50.12160">
    <property type="entry name" value="Methylthiotransferase, N-terminal domain"/>
    <property type="match status" value="1"/>
</dbReference>
<comment type="caution">
    <text evidence="12">The sequence shown here is derived from an EMBL/GenBank/DDBJ whole genome shotgun (WGS) entry which is preliminary data.</text>
</comment>
<dbReference type="InterPro" id="IPR023404">
    <property type="entry name" value="rSAM_horseshoe"/>
</dbReference>
<dbReference type="PROSITE" id="PS01278">
    <property type="entry name" value="MTTASE_RADICAL"/>
    <property type="match status" value="1"/>
</dbReference>
<name>A0AAJ0U1S3_9GAMM</name>
<evidence type="ECO:0000256" key="6">
    <source>
        <dbReference type="ARBA" id="ARBA00022723"/>
    </source>
</evidence>
<dbReference type="PROSITE" id="PS51449">
    <property type="entry name" value="MTTASE_N"/>
    <property type="match status" value="1"/>
</dbReference>
<reference evidence="12" key="2">
    <citation type="journal article" date="2020" name="Microorganisms">
        <title>Osmotic Adaptation and Compatible Solute Biosynthesis of Phototrophic Bacteria as Revealed from Genome Analyses.</title>
        <authorList>
            <person name="Imhoff J.F."/>
            <person name="Rahn T."/>
            <person name="Kunzel S."/>
            <person name="Keller A."/>
            <person name="Neulinger S.C."/>
        </authorList>
    </citation>
    <scope>NUCLEOTIDE SEQUENCE</scope>
    <source>
        <strain evidence="12">DSM 11080</strain>
    </source>
</reference>
<dbReference type="SFLD" id="SFLDG01082">
    <property type="entry name" value="B12-binding_domain_containing"/>
    <property type="match status" value="1"/>
</dbReference>
<dbReference type="InterPro" id="IPR013848">
    <property type="entry name" value="Methylthiotransferase_N"/>
</dbReference>
<dbReference type="PANTHER" id="PTHR11918">
    <property type="entry name" value="RADICAL SAM PROTEINS"/>
    <property type="match status" value="1"/>
</dbReference>
<dbReference type="Gene3D" id="3.80.30.20">
    <property type="entry name" value="tm_1862 like domain"/>
    <property type="match status" value="1"/>
</dbReference>
<gene>
    <name evidence="12" type="ORF">CKO40_01640</name>
</gene>
<feature type="region of interest" description="Disordered" evidence="9">
    <location>
        <begin position="420"/>
        <end position="444"/>
    </location>
</feature>
<accession>A0AAJ0U1S3</accession>
<dbReference type="NCBIfam" id="TIGR00089">
    <property type="entry name" value="MiaB/RimO family radical SAM methylthiotransferase"/>
    <property type="match status" value="1"/>
</dbReference>
<evidence type="ECO:0000256" key="4">
    <source>
        <dbReference type="ARBA" id="ARBA00022679"/>
    </source>
</evidence>
<evidence type="ECO:0000313" key="13">
    <source>
        <dbReference type="Proteomes" id="UP001296776"/>
    </source>
</evidence>
<evidence type="ECO:0000256" key="3">
    <source>
        <dbReference type="ARBA" id="ARBA00022490"/>
    </source>
</evidence>
<dbReference type="Pfam" id="PF00919">
    <property type="entry name" value="UPF0004"/>
    <property type="match status" value="1"/>
</dbReference>
<evidence type="ECO:0000256" key="7">
    <source>
        <dbReference type="ARBA" id="ARBA00023004"/>
    </source>
</evidence>
<dbReference type="SFLD" id="SFLDS00029">
    <property type="entry name" value="Radical_SAM"/>
    <property type="match status" value="1"/>
</dbReference>
<evidence type="ECO:0000259" key="11">
    <source>
        <dbReference type="PROSITE" id="PS51918"/>
    </source>
</evidence>
<dbReference type="InterPro" id="IPR038135">
    <property type="entry name" value="Methylthiotransferase_N_sf"/>
</dbReference>
<evidence type="ECO:0000256" key="8">
    <source>
        <dbReference type="ARBA" id="ARBA00023014"/>
    </source>
</evidence>
<dbReference type="InterPro" id="IPR005839">
    <property type="entry name" value="Methylthiotransferase"/>
</dbReference>
<keyword evidence="2" id="KW-0004">4Fe-4S</keyword>
<comment type="cofactor">
    <cofactor evidence="1">
        <name>[4Fe-4S] cluster</name>
        <dbReference type="ChEBI" id="CHEBI:49883"/>
    </cofactor>
</comment>